<protein>
    <submittedName>
        <fullName evidence="2">Uncharacterized protein</fullName>
    </submittedName>
</protein>
<evidence type="ECO:0000313" key="3">
    <source>
        <dbReference type="Proteomes" id="UP001457282"/>
    </source>
</evidence>
<reference evidence="2 3" key="1">
    <citation type="journal article" date="2023" name="G3 (Bethesda)">
        <title>A chromosome-length genome assembly and annotation of blackberry (Rubus argutus, cv. 'Hillquist').</title>
        <authorList>
            <person name="Bruna T."/>
            <person name="Aryal R."/>
            <person name="Dudchenko O."/>
            <person name="Sargent D.J."/>
            <person name="Mead D."/>
            <person name="Buti M."/>
            <person name="Cavallini A."/>
            <person name="Hytonen T."/>
            <person name="Andres J."/>
            <person name="Pham M."/>
            <person name="Weisz D."/>
            <person name="Mascagni F."/>
            <person name="Usai G."/>
            <person name="Natali L."/>
            <person name="Bassil N."/>
            <person name="Fernandez G.E."/>
            <person name="Lomsadze A."/>
            <person name="Armour M."/>
            <person name="Olukolu B."/>
            <person name="Poorten T."/>
            <person name="Britton C."/>
            <person name="Davik J."/>
            <person name="Ashrafi H."/>
            <person name="Aiden E.L."/>
            <person name="Borodovsky M."/>
            <person name="Worthington M."/>
        </authorList>
    </citation>
    <scope>NUCLEOTIDE SEQUENCE [LARGE SCALE GENOMIC DNA]</scope>
    <source>
        <strain evidence="2">PI 553951</strain>
    </source>
</reference>
<organism evidence="2 3">
    <name type="scientific">Rubus argutus</name>
    <name type="common">Southern blackberry</name>
    <dbReference type="NCBI Taxonomy" id="59490"/>
    <lineage>
        <taxon>Eukaryota</taxon>
        <taxon>Viridiplantae</taxon>
        <taxon>Streptophyta</taxon>
        <taxon>Embryophyta</taxon>
        <taxon>Tracheophyta</taxon>
        <taxon>Spermatophyta</taxon>
        <taxon>Magnoliopsida</taxon>
        <taxon>eudicotyledons</taxon>
        <taxon>Gunneridae</taxon>
        <taxon>Pentapetalae</taxon>
        <taxon>rosids</taxon>
        <taxon>fabids</taxon>
        <taxon>Rosales</taxon>
        <taxon>Rosaceae</taxon>
        <taxon>Rosoideae</taxon>
        <taxon>Rosoideae incertae sedis</taxon>
        <taxon>Rubus</taxon>
    </lineage>
</organism>
<name>A0AAW1VJU5_RUBAR</name>
<accession>A0AAW1VJU5</accession>
<dbReference type="Proteomes" id="UP001457282">
    <property type="component" value="Unassembled WGS sequence"/>
</dbReference>
<dbReference type="EMBL" id="JBEDUW010000312">
    <property type="protein sequence ID" value="KAK9901400.1"/>
    <property type="molecule type" value="Genomic_DNA"/>
</dbReference>
<dbReference type="AlphaFoldDB" id="A0AAW1VJU5"/>
<gene>
    <name evidence="2" type="ORF">M0R45_002141</name>
</gene>
<comment type="caution">
    <text evidence="2">The sequence shown here is derived from an EMBL/GenBank/DDBJ whole genome shotgun (WGS) entry which is preliminary data.</text>
</comment>
<evidence type="ECO:0000313" key="2">
    <source>
        <dbReference type="EMBL" id="KAK9901400.1"/>
    </source>
</evidence>
<evidence type="ECO:0000256" key="1">
    <source>
        <dbReference type="SAM" id="MobiDB-lite"/>
    </source>
</evidence>
<feature type="region of interest" description="Disordered" evidence="1">
    <location>
        <begin position="131"/>
        <end position="152"/>
    </location>
</feature>
<keyword evidence="3" id="KW-1185">Reference proteome</keyword>
<sequence length="191" mass="20740">MEISAASMLEGGAGHGLMGAGFVGSSRRHGQWALQRRVLDLINGLGTSFRCSGVELVEHKGATALILTERETGDEFFSCIDGDANLGWAHGVLEIDVVAAARMRRLGSTRWCGQFWDLMDRRQRRAVRAASRQEKLTKGEKDMAERTPAGGCDGIDEGSKVINGGAVIAELIGIWYGCEMVVDWVLICGLW</sequence>
<proteinExistence type="predicted"/>
<feature type="compositionally biased region" description="Basic and acidic residues" evidence="1">
    <location>
        <begin position="131"/>
        <end position="145"/>
    </location>
</feature>